<feature type="compositionally biased region" description="Polar residues" evidence="1">
    <location>
        <begin position="140"/>
        <end position="150"/>
    </location>
</feature>
<dbReference type="Gene3D" id="2.30.29.30">
    <property type="entry name" value="Pleckstrin-homology domain (PH domain)/Phosphotyrosine-binding domain (PTB)"/>
    <property type="match status" value="1"/>
</dbReference>
<dbReference type="InterPro" id="IPR000697">
    <property type="entry name" value="WH1/EVH1_dom"/>
</dbReference>
<reference evidence="3 4" key="2">
    <citation type="submission" date="2018-11" db="EMBL/GenBank/DDBJ databases">
        <authorList>
            <consortium name="Pathogen Informatics"/>
        </authorList>
    </citation>
    <scope>NUCLEOTIDE SEQUENCE [LARGE SCALE GENOMIC DNA]</scope>
    <source>
        <strain evidence="3 4">Egypt</strain>
    </source>
</reference>
<proteinExistence type="predicted"/>
<dbReference type="EMBL" id="UZAN01045930">
    <property type="protein sequence ID" value="VDP83449.1"/>
    <property type="molecule type" value="Genomic_DNA"/>
</dbReference>
<accession>A0A183AN70</accession>
<evidence type="ECO:0000313" key="3">
    <source>
        <dbReference type="EMBL" id="VDP83449.1"/>
    </source>
</evidence>
<evidence type="ECO:0000259" key="2">
    <source>
        <dbReference type="PROSITE" id="PS50229"/>
    </source>
</evidence>
<dbReference type="SUPFAM" id="SSF50729">
    <property type="entry name" value="PH domain-like"/>
    <property type="match status" value="1"/>
</dbReference>
<feature type="compositionally biased region" description="Basic and acidic residues" evidence="1">
    <location>
        <begin position="129"/>
        <end position="139"/>
    </location>
</feature>
<name>A0A183AN70_9TREM</name>
<dbReference type="OrthoDB" id="31170at2759"/>
<dbReference type="PROSITE" id="PS50229">
    <property type="entry name" value="WH1"/>
    <property type="match status" value="1"/>
</dbReference>
<dbReference type="InterPro" id="IPR011993">
    <property type="entry name" value="PH-like_dom_sf"/>
</dbReference>
<dbReference type="Proteomes" id="UP000272942">
    <property type="component" value="Unassembled WGS sequence"/>
</dbReference>
<dbReference type="PANTHER" id="PTHR11202">
    <property type="entry name" value="SPROUTY-RELATED, EVH1 DOMAIN-CONTAINING PROTEIN FAMILY MEMBER"/>
    <property type="match status" value="1"/>
</dbReference>
<sequence>MLVGAREAPVATARAFVLVFNPDDRAWIPSGGVRAVSWVQILQQKGLECFRIVGWRQPDNQIVVNSVLKAGLEYQSHGQFQEWRDPISLRVYGLHFPDREDAQAFVKTMNIVLTKLDACMITGEEKAGDHKRGTIETHNGRTGNAHQTATVYGGPKRQPEYAQPYGSAGSLKNEANRSSPVPPTNNASSKNGCTILVTPVSQANSISSHRAPDVSAAVDCPGELHISDDTGSMHAKFQKQQLDLLFVGRSYSDRLIEWHIRNRKTEEVRFPPNTQALPLMLIWYLKTSSILRPPDFGHEV</sequence>
<evidence type="ECO:0000313" key="5">
    <source>
        <dbReference type="WBParaSite" id="ECPE_0000843101-mRNA-1"/>
    </source>
</evidence>
<organism evidence="5">
    <name type="scientific">Echinostoma caproni</name>
    <dbReference type="NCBI Taxonomy" id="27848"/>
    <lineage>
        <taxon>Eukaryota</taxon>
        <taxon>Metazoa</taxon>
        <taxon>Spiralia</taxon>
        <taxon>Lophotrochozoa</taxon>
        <taxon>Platyhelminthes</taxon>
        <taxon>Trematoda</taxon>
        <taxon>Digenea</taxon>
        <taxon>Plagiorchiida</taxon>
        <taxon>Echinostomata</taxon>
        <taxon>Echinostomatoidea</taxon>
        <taxon>Echinostomatidae</taxon>
        <taxon>Echinostoma</taxon>
    </lineage>
</organism>
<dbReference type="WBParaSite" id="ECPE_0000843101-mRNA-1">
    <property type="protein sequence ID" value="ECPE_0000843101-mRNA-1"/>
    <property type="gene ID" value="ECPE_0000843101"/>
</dbReference>
<dbReference type="SMART" id="SM00461">
    <property type="entry name" value="WH1"/>
    <property type="match status" value="1"/>
</dbReference>
<dbReference type="AlphaFoldDB" id="A0A183AN70"/>
<feature type="compositionally biased region" description="Polar residues" evidence="1">
    <location>
        <begin position="176"/>
        <end position="190"/>
    </location>
</feature>
<evidence type="ECO:0000313" key="4">
    <source>
        <dbReference type="Proteomes" id="UP000272942"/>
    </source>
</evidence>
<reference evidence="5" key="1">
    <citation type="submission" date="2016-06" db="UniProtKB">
        <authorList>
            <consortium name="WormBaseParasite"/>
        </authorList>
    </citation>
    <scope>IDENTIFICATION</scope>
</reference>
<protein>
    <submittedName>
        <fullName evidence="5">WH1 domain-containing protein</fullName>
    </submittedName>
</protein>
<dbReference type="Pfam" id="PF00568">
    <property type="entry name" value="WH1"/>
    <property type="match status" value="1"/>
</dbReference>
<feature type="domain" description="WH1" evidence="2">
    <location>
        <begin position="2"/>
        <end position="116"/>
    </location>
</feature>
<keyword evidence="4" id="KW-1185">Reference proteome</keyword>
<gene>
    <name evidence="3" type="ORF">ECPE_LOCUS8405</name>
</gene>
<feature type="region of interest" description="Disordered" evidence="1">
    <location>
        <begin position="129"/>
        <end position="190"/>
    </location>
</feature>
<dbReference type="PANTHER" id="PTHR11202:SF22">
    <property type="entry name" value="PROTEIN ENABLED"/>
    <property type="match status" value="1"/>
</dbReference>
<evidence type="ECO:0000256" key="1">
    <source>
        <dbReference type="SAM" id="MobiDB-lite"/>
    </source>
</evidence>